<reference evidence="1 2" key="1">
    <citation type="journal article" date="2023" name="Hortic Res">
        <title>Pangenome of water caltrop reveals structural variations and asymmetric subgenome divergence after allopolyploidization.</title>
        <authorList>
            <person name="Zhang X."/>
            <person name="Chen Y."/>
            <person name="Wang L."/>
            <person name="Yuan Y."/>
            <person name="Fang M."/>
            <person name="Shi L."/>
            <person name="Lu R."/>
            <person name="Comes H.P."/>
            <person name="Ma Y."/>
            <person name="Chen Y."/>
            <person name="Huang G."/>
            <person name="Zhou Y."/>
            <person name="Zheng Z."/>
            <person name="Qiu Y."/>
        </authorList>
    </citation>
    <scope>NUCLEOTIDE SEQUENCE [LARGE SCALE GENOMIC DNA]</scope>
    <source>
        <strain evidence="1">F231</strain>
    </source>
</reference>
<dbReference type="PANTHER" id="PTHR47604">
    <property type="entry name" value="ADENYLYL CYCLASE"/>
    <property type="match status" value="1"/>
</dbReference>
<keyword evidence="2" id="KW-1185">Reference proteome</keyword>
<name>A0AAN7K9P8_TRANT</name>
<dbReference type="Proteomes" id="UP001346149">
    <property type="component" value="Unassembled WGS sequence"/>
</dbReference>
<dbReference type="AlphaFoldDB" id="A0AAN7K9P8"/>
<gene>
    <name evidence="1" type="ORF">SAY86_008559</name>
</gene>
<dbReference type="Gene3D" id="1.25.40.10">
    <property type="entry name" value="Tetratricopeptide repeat domain"/>
    <property type="match status" value="1"/>
</dbReference>
<comment type="caution">
    <text evidence="1">The sequence shown here is derived from an EMBL/GenBank/DDBJ whole genome shotgun (WGS) entry which is preliminary data.</text>
</comment>
<evidence type="ECO:0000313" key="1">
    <source>
        <dbReference type="EMBL" id="KAK4762791.1"/>
    </source>
</evidence>
<dbReference type="PANTHER" id="PTHR47604:SF1">
    <property type="entry name" value="ADENYLYL CYCLASE"/>
    <property type="match status" value="1"/>
</dbReference>
<evidence type="ECO:0000313" key="2">
    <source>
        <dbReference type="Proteomes" id="UP001346149"/>
    </source>
</evidence>
<dbReference type="EMBL" id="JAXQNO010000024">
    <property type="protein sequence ID" value="KAK4762791.1"/>
    <property type="molecule type" value="Genomic_DNA"/>
</dbReference>
<proteinExistence type="predicted"/>
<organism evidence="1 2">
    <name type="scientific">Trapa natans</name>
    <name type="common">Water chestnut</name>
    <dbReference type="NCBI Taxonomy" id="22666"/>
    <lineage>
        <taxon>Eukaryota</taxon>
        <taxon>Viridiplantae</taxon>
        <taxon>Streptophyta</taxon>
        <taxon>Embryophyta</taxon>
        <taxon>Tracheophyta</taxon>
        <taxon>Spermatophyta</taxon>
        <taxon>Magnoliopsida</taxon>
        <taxon>eudicotyledons</taxon>
        <taxon>Gunneridae</taxon>
        <taxon>Pentapetalae</taxon>
        <taxon>rosids</taxon>
        <taxon>malvids</taxon>
        <taxon>Myrtales</taxon>
        <taxon>Lythraceae</taxon>
        <taxon>Trapa</taxon>
    </lineage>
</organism>
<accession>A0AAN7K9P8</accession>
<sequence>MQNISRLVNSSFRLNSKRCGIVKFSRGELQHITGYEGSYSALASLRSAGPIQDNGLSMRCCPILLNASYSSGACTDEDGPTDTVKELHAKVLESIDSKRTMAPNAWTWSMIHNCKNREDTKLLFEALEKLRRFRMSNLRIHENFNCHLCREVAKSCVRVGALDYGKKTLWKHNVYGLTPSVASAHHLLSHAKLHNDTALMEEVMKLVKRNDLPLQPGTADIVFSICHDTDNWDLLSKYSKRFVKAGVKLHKAAFEIWMNFAAKRGDSQKIWEIEELRSQSMKQHSLGTAIACTEGLLLEGKPVEAAAVIQVLNESLPDTRRGSVGVELQKLVSEWPLEVIRHQKAEDRKAVAAALRSNVLVMVNSLLNTGLQVNLNIEDLRKAEEITS</sequence>
<protein>
    <submittedName>
        <fullName evidence="1">Uncharacterized protein</fullName>
    </submittedName>
</protein>
<dbReference type="InterPro" id="IPR011990">
    <property type="entry name" value="TPR-like_helical_dom_sf"/>
</dbReference>